<keyword evidence="1" id="KW-0805">Transcription regulation</keyword>
<evidence type="ECO:0000256" key="1">
    <source>
        <dbReference type="ARBA" id="ARBA00023015"/>
    </source>
</evidence>
<keyword evidence="4" id="KW-0175">Coiled coil</keyword>
<keyword evidence="3" id="KW-0539">Nucleus</keyword>
<dbReference type="GO" id="GO:0003677">
    <property type="term" value="F:DNA binding"/>
    <property type="evidence" value="ECO:0007669"/>
    <property type="project" value="InterPro"/>
</dbReference>
<dbReference type="InterPro" id="IPR007219">
    <property type="entry name" value="XnlR_reg_dom"/>
</dbReference>
<evidence type="ECO:0000256" key="5">
    <source>
        <dbReference type="SAM" id="MobiDB-lite"/>
    </source>
</evidence>
<keyword evidence="6" id="KW-0472">Membrane</keyword>
<gene>
    <name evidence="8" type="ORF">AtubIFM56815_008159</name>
</gene>
<organism evidence="8 9">
    <name type="scientific">Aspergillus tubingensis</name>
    <dbReference type="NCBI Taxonomy" id="5068"/>
    <lineage>
        <taxon>Eukaryota</taxon>
        <taxon>Fungi</taxon>
        <taxon>Dikarya</taxon>
        <taxon>Ascomycota</taxon>
        <taxon>Pezizomycotina</taxon>
        <taxon>Eurotiomycetes</taxon>
        <taxon>Eurotiomycetidae</taxon>
        <taxon>Eurotiales</taxon>
        <taxon>Aspergillaceae</taxon>
        <taxon>Aspergillus</taxon>
        <taxon>Aspergillus subgen. Circumdati</taxon>
    </lineage>
</organism>
<sequence length="713" mass="78800">MEPEGPESEKEPVVRRAVSSSGTAYPYYCPQLLTDASAINAASESSQIICRSTGAGQKPPEPKKRVLISSQYERKIDLIEERLGNIERTLLELRAHAKGPSEQCHHSTPLSSQLSPSTTTNYTSATATLDQHESTPAFEGNSSLAAHSAYAREFLETAVSRSALQMSTPKISTALASLKQIVDMQDHQAQSPSRQVRFPNQRAIPGSGLRELTMPPAPIVLALLRKCQEQPSTLQAYLPFLSPRRLVEKCRQIYFSTEEYSDATFIIVNGALLYLISDVVAITKDSQTREEYDKYLKLCLVNLETALGSLSLLMPANDENIEALALGAVYAIEMSKPSFAMTLTSAAFRLCQTLGYHRSNPSDSGSKPSLGNTLFWTVYVLDKAVSLRLGRASTIQDYDVTSLVNIDTTGLDEPFDKIYLLWVRFATIQGKVYELLYSPAALARPESERVAHARQLASEMQQVVMEPFEGIHFDKQRSQVDQIFFKSDKVARLSVLTLIYRAIPPQGTQGTFIHECIETARSALEVHQDCMAEVKEMTEHIKAAYFHWTILYAPFVPFIVIFCHAIALSSWDDLARLEDFVASLQPNCFLSEAISKLYQLCQVLSNVARLYIEAKEQVQVKEDQDLASVGQEFDVYLSALGLAPMSADDNDGAWASAPVPAGSAPGDARGAMEGQYSGPIPQTSQLGNWFSGNQHMMGLLEEDISLFDPSSWT</sequence>
<dbReference type="AlphaFoldDB" id="A0A9W6AKB6"/>
<feature type="region of interest" description="Disordered" evidence="5">
    <location>
        <begin position="100"/>
        <end position="123"/>
    </location>
</feature>
<dbReference type="Pfam" id="PF04082">
    <property type="entry name" value="Fungal_trans"/>
    <property type="match status" value="1"/>
</dbReference>
<keyword evidence="6" id="KW-0812">Transmembrane</keyword>
<feature type="compositionally biased region" description="Low complexity" evidence="5">
    <location>
        <begin position="107"/>
        <end position="123"/>
    </location>
</feature>
<dbReference type="GO" id="GO:0008270">
    <property type="term" value="F:zinc ion binding"/>
    <property type="evidence" value="ECO:0007669"/>
    <property type="project" value="InterPro"/>
</dbReference>
<dbReference type="GO" id="GO:0003700">
    <property type="term" value="F:DNA-binding transcription factor activity"/>
    <property type="evidence" value="ECO:0007669"/>
    <property type="project" value="InterPro"/>
</dbReference>
<evidence type="ECO:0000256" key="6">
    <source>
        <dbReference type="SAM" id="Phobius"/>
    </source>
</evidence>
<proteinExistence type="predicted"/>
<evidence type="ECO:0000256" key="3">
    <source>
        <dbReference type="ARBA" id="ARBA00023242"/>
    </source>
</evidence>
<dbReference type="PANTHER" id="PTHR46910">
    <property type="entry name" value="TRANSCRIPTION FACTOR PDR1"/>
    <property type="match status" value="1"/>
</dbReference>
<feature type="region of interest" description="Disordered" evidence="5">
    <location>
        <begin position="653"/>
        <end position="676"/>
    </location>
</feature>
<dbReference type="Proteomes" id="UP001144157">
    <property type="component" value="Unassembled WGS sequence"/>
</dbReference>
<keyword evidence="6" id="KW-1133">Transmembrane helix</keyword>
<feature type="coiled-coil region" evidence="4">
    <location>
        <begin position="69"/>
        <end position="96"/>
    </location>
</feature>
<dbReference type="SMART" id="SM00906">
    <property type="entry name" value="Fungal_trans"/>
    <property type="match status" value="1"/>
</dbReference>
<feature type="domain" description="Xylanolytic transcriptional activator regulatory" evidence="7">
    <location>
        <begin position="340"/>
        <end position="410"/>
    </location>
</feature>
<evidence type="ECO:0000313" key="8">
    <source>
        <dbReference type="EMBL" id="GLA83950.1"/>
    </source>
</evidence>
<dbReference type="InterPro" id="IPR050987">
    <property type="entry name" value="AtrR-like"/>
</dbReference>
<evidence type="ECO:0000256" key="2">
    <source>
        <dbReference type="ARBA" id="ARBA00023163"/>
    </source>
</evidence>
<feature type="compositionally biased region" description="Low complexity" evidence="5">
    <location>
        <begin position="653"/>
        <end position="668"/>
    </location>
</feature>
<evidence type="ECO:0000256" key="4">
    <source>
        <dbReference type="SAM" id="Coils"/>
    </source>
</evidence>
<keyword evidence="2" id="KW-0804">Transcription</keyword>
<name>A0A9W6AKB6_ASPTU</name>
<dbReference type="GO" id="GO:0006351">
    <property type="term" value="P:DNA-templated transcription"/>
    <property type="evidence" value="ECO:0007669"/>
    <property type="project" value="InterPro"/>
</dbReference>
<evidence type="ECO:0000259" key="7">
    <source>
        <dbReference type="SMART" id="SM00906"/>
    </source>
</evidence>
<dbReference type="CDD" id="cd12148">
    <property type="entry name" value="fungal_TF_MHR"/>
    <property type="match status" value="1"/>
</dbReference>
<dbReference type="PANTHER" id="PTHR46910:SF5">
    <property type="entry name" value="ZN(II)2CYS6 TRANSCRIPTION FACTOR (EUROFUNG)"/>
    <property type="match status" value="1"/>
</dbReference>
<evidence type="ECO:0000313" key="9">
    <source>
        <dbReference type="Proteomes" id="UP001144157"/>
    </source>
</evidence>
<comment type="caution">
    <text evidence="8">The sequence shown here is derived from an EMBL/GenBank/DDBJ whole genome shotgun (WGS) entry which is preliminary data.</text>
</comment>
<feature type="transmembrane region" description="Helical" evidence="6">
    <location>
        <begin position="545"/>
        <end position="568"/>
    </location>
</feature>
<accession>A0A9W6AKB6</accession>
<reference evidence="8" key="1">
    <citation type="submission" date="2022-07" db="EMBL/GenBank/DDBJ databases">
        <title>Taxonomy of Aspergillus series Nigri: significant species reduction supported by multi-species coalescent approaches.</title>
        <authorList>
            <person name="Bian C."/>
            <person name="Kusuya Y."/>
            <person name="Sklenar F."/>
            <person name="D'hooge E."/>
            <person name="Yaguchi T."/>
            <person name="Takahashi H."/>
            <person name="Hubka V."/>
        </authorList>
    </citation>
    <scope>NUCLEOTIDE SEQUENCE</scope>
    <source>
        <strain evidence="8">IFM 56815</strain>
    </source>
</reference>
<protein>
    <recommendedName>
        <fullName evidence="7">Xylanolytic transcriptional activator regulatory domain-containing protein</fullName>
    </recommendedName>
</protein>
<dbReference type="EMBL" id="BRPE01000005">
    <property type="protein sequence ID" value="GLA83950.1"/>
    <property type="molecule type" value="Genomic_DNA"/>
</dbReference>